<protein>
    <submittedName>
        <fullName evidence="2">Uncharacterized protein</fullName>
    </submittedName>
</protein>
<proteinExistence type="predicted"/>
<evidence type="ECO:0000313" key="3">
    <source>
        <dbReference type="Proteomes" id="UP000636505"/>
    </source>
</evidence>
<organism evidence="2 3">
    <name type="scientific">Vasconcelosia minhoensis LEGE 07310</name>
    <dbReference type="NCBI Taxonomy" id="915328"/>
    <lineage>
        <taxon>Bacteria</taxon>
        <taxon>Bacillati</taxon>
        <taxon>Cyanobacteriota</taxon>
        <taxon>Cyanophyceae</taxon>
        <taxon>Nodosilineales</taxon>
        <taxon>Cymatolegaceae</taxon>
        <taxon>Vasconcelosia</taxon>
        <taxon>Vasconcelosia minhoensis</taxon>
    </lineage>
</organism>
<reference evidence="2" key="1">
    <citation type="submission" date="2020-10" db="EMBL/GenBank/DDBJ databases">
        <authorList>
            <person name="Castelo-Branco R."/>
            <person name="Eusebio N."/>
            <person name="Adriana R."/>
            <person name="Vieira A."/>
            <person name="Brugerolle De Fraissinette N."/>
            <person name="Rezende De Castro R."/>
            <person name="Schneider M.P."/>
            <person name="Vasconcelos V."/>
            <person name="Leao P.N."/>
        </authorList>
    </citation>
    <scope>NUCLEOTIDE SEQUENCE</scope>
    <source>
        <strain evidence="2">LEGE 07310</strain>
    </source>
</reference>
<feature type="region of interest" description="Disordered" evidence="1">
    <location>
        <begin position="33"/>
        <end position="53"/>
    </location>
</feature>
<evidence type="ECO:0000313" key="2">
    <source>
        <dbReference type="EMBL" id="MBE9079632.1"/>
    </source>
</evidence>
<comment type="caution">
    <text evidence="2">The sequence shown here is derived from an EMBL/GenBank/DDBJ whole genome shotgun (WGS) entry which is preliminary data.</text>
</comment>
<dbReference type="RefSeq" id="WP_193910792.1">
    <property type="nucleotide sequence ID" value="NZ_JADEXG010000062.1"/>
</dbReference>
<evidence type="ECO:0000256" key="1">
    <source>
        <dbReference type="SAM" id="MobiDB-lite"/>
    </source>
</evidence>
<dbReference type="EMBL" id="JADEXG010000062">
    <property type="protein sequence ID" value="MBE9079632.1"/>
    <property type="molecule type" value="Genomic_DNA"/>
</dbReference>
<name>A0A8J7B021_9CYAN</name>
<dbReference type="AlphaFoldDB" id="A0A8J7B021"/>
<accession>A0A8J7B021</accession>
<feature type="compositionally biased region" description="Polar residues" evidence="1">
    <location>
        <begin position="33"/>
        <end position="52"/>
    </location>
</feature>
<sequence>MIETNFYKPILGAVTAISLLAACSGQVDSSSALSSEQPEIASPKTSQDSGDSTEAFKTVESVYTTLNLDDCEVLETYEESGGRDLRCEGYQEIPLYVSEGDARFDVDAGVPNEEWITSGRPFNSISDTVEWRIHDGDPVAAILRYNFETGDSPNMQSSELAVFSIGQEGSPGCLVAWVTADAQPSQNIAGRQLADRQAKGFDCSSNLSTEDIQLPEVVIGTFDQTQADCSEPMSFSRLRITQDKLDFYYGYAIIDSVASQDGGYDLGATLFHLEGQQEVRPEAVEYRIEPNAQGNGIEFLRGSVLEDTSPISLVRCDRS</sequence>
<keyword evidence="3" id="KW-1185">Reference proteome</keyword>
<dbReference type="Proteomes" id="UP000636505">
    <property type="component" value="Unassembled WGS sequence"/>
</dbReference>
<gene>
    <name evidence="2" type="ORF">IQ241_20420</name>
</gene>